<evidence type="ECO:0000313" key="13">
    <source>
        <dbReference type="EMBL" id="QJG66884.1"/>
    </source>
</evidence>
<keyword evidence="11" id="KW-0472">Membrane</keyword>
<gene>
    <name evidence="13" type="ORF">HGG69_00905</name>
</gene>
<dbReference type="GO" id="GO:0004674">
    <property type="term" value="F:protein serine/threonine kinase activity"/>
    <property type="evidence" value="ECO:0007669"/>
    <property type="project" value="UniProtKB-KW"/>
</dbReference>
<dbReference type="GO" id="GO:0005524">
    <property type="term" value="F:ATP binding"/>
    <property type="evidence" value="ECO:0007669"/>
    <property type="project" value="UniProtKB-UniRule"/>
</dbReference>
<evidence type="ECO:0000256" key="9">
    <source>
        <dbReference type="ARBA" id="ARBA00051693"/>
    </source>
</evidence>
<proteinExistence type="inferred from homology"/>
<evidence type="ECO:0000313" key="14">
    <source>
        <dbReference type="Proteomes" id="UP000501060"/>
    </source>
</evidence>
<evidence type="ECO:0000256" key="4">
    <source>
        <dbReference type="ARBA" id="ARBA00022840"/>
    </source>
</evidence>
<evidence type="ECO:0000256" key="8">
    <source>
        <dbReference type="ARBA" id="ARBA00049299"/>
    </source>
</evidence>
<dbReference type="Gene3D" id="1.10.510.10">
    <property type="entry name" value="Transferase(Phosphotransferase) domain 1"/>
    <property type="match status" value="1"/>
</dbReference>
<dbReference type="InterPro" id="IPR000719">
    <property type="entry name" value="Prot_kinase_dom"/>
</dbReference>
<keyword evidence="1" id="KW-0808">Transferase</keyword>
<dbReference type="InterPro" id="IPR017441">
    <property type="entry name" value="Protein_kinase_ATP_BS"/>
</dbReference>
<evidence type="ECO:0000256" key="7">
    <source>
        <dbReference type="ARBA" id="ARBA00049014"/>
    </source>
</evidence>
<dbReference type="InterPro" id="IPR008271">
    <property type="entry name" value="Ser/Thr_kinase_AS"/>
</dbReference>
<evidence type="ECO:0000256" key="1">
    <source>
        <dbReference type="ARBA" id="ARBA00022679"/>
    </source>
</evidence>
<accession>A0A858U195</accession>
<feature type="binding site" evidence="10">
    <location>
        <position position="48"/>
    </location>
    <ligand>
        <name>ATP</name>
        <dbReference type="ChEBI" id="CHEBI:30616"/>
    </ligand>
</feature>
<evidence type="ECO:0000256" key="5">
    <source>
        <dbReference type="ARBA" id="ARBA00038035"/>
    </source>
</evidence>
<dbReference type="KEGG" id="mphe:HGG69_00905"/>
<protein>
    <recommendedName>
        <fullName evidence="6">mitogen-activated protein kinase kinase</fullName>
        <ecNumber evidence="6">2.7.12.2</ecNumber>
    </recommendedName>
</protein>
<feature type="domain" description="Protein kinase" evidence="12">
    <location>
        <begin position="19"/>
        <end position="278"/>
    </location>
</feature>
<dbReference type="Proteomes" id="UP000501060">
    <property type="component" value="Chromosome"/>
</dbReference>
<dbReference type="AlphaFoldDB" id="A0A858U195"/>
<keyword evidence="14" id="KW-1185">Reference proteome</keyword>
<dbReference type="EMBL" id="CP051481">
    <property type="protein sequence ID" value="QJG66884.1"/>
    <property type="molecule type" value="Genomic_DNA"/>
</dbReference>
<feature type="transmembrane region" description="Helical" evidence="11">
    <location>
        <begin position="307"/>
        <end position="328"/>
    </location>
</feature>
<dbReference type="PROSITE" id="PS00107">
    <property type="entry name" value="PROTEIN_KINASE_ATP"/>
    <property type="match status" value="1"/>
</dbReference>
<evidence type="ECO:0000256" key="11">
    <source>
        <dbReference type="SAM" id="Phobius"/>
    </source>
</evidence>
<keyword evidence="11" id="KW-0812">Transmembrane</keyword>
<sequence length="334" mass="37619">MFNHGGWIMMLPKLESRYQILDKNLGSGGMGQVWKCRDTMTDKIVAIKVLRADTSETEKKRFFNEIDSLKKIRSDFVSKYYDAYVDKNEQWIVMEYVKGPTLKRWIDSTSSLNLHVAINYAKSIALALSDIHKANIIHRDLKSSNIIITETSDIKIIDFGIALGENSLRHTMDGKVVGSPEYLAPELLKNSEPPSIQSDIYSLGILLYEMIEGHTPFAGGNINVVISKHLNQKVPNLSTLNQLVPQSVQNIINKCTAKNPRDRYEDMIALYNDLKTCLDKNRILDKPSVPGKKQRKSLIDLSENKSFTLSLIIIGSVLITIVIILLCLKLAGIL</sequence>
<dbReference type="RefSeq" id="WP_169604935.1">
    <property type="nucleotide sequence ID" value="NZ_CP051481.1"/>
</dbReference>
<name>A0A858U195_9MOLU</name>
<evidence type="ECO:0000256" key="10">
    <source>
        <dbReference type="PROSITE-ProRule" id="PRU10141"/>
    </source>
</evidence>
<keyword evidence="13" id="KW-0723">Serine/threonine-protein kinase</keyword>
<dbReference type="PROSITE" id="PS00108">
    <property type="entry name" value="PROTEIN_KINASE_ST"/>
    <property type="match status" value="1"/>
</dbReference>
<evidence type="ECO:0000256" key="3">
    <source>
        <dbReference type="ARBA" id="ARBA00022777"/>
    </source>
</evidence>
<dbReference type="CDD" id="cd14014">
    <property type="entry name" value="STKc_PknB_like"/>
    <property type="match status" value="1"/>
</dbReference>
<comment type="catalytic activity">
    <reaction evidence="7">
        <text>L-seryl-[protein] + ATP = O-phospho-L-seryl-[protein] + ADP + H(+)</text>
        <dbReference type="Rhea" id="RHEA:17989"/>
        <dbReference type="Rhea" id="RHEA-COMP:9863"/>
        <dbReference type="Rhea" id="RHEA-COMP:11604"/>
        <dbReference type="ChEBI" id="CHEBI:15378"/>
        <dbReference type="ChEBI" id="CHEBI:29999"/>
        <dbReference type="ChEBI" id="CHEBI:30616"/>
        <dbReference type="ChEBI" id="CHEBI:83421"/>
        <dbReference type="ChEBI" id="CHEBI:456216"/>
        <dbReference type="EC" id="2.7.12.2"/>
    </reaction>
</comment>
<evidence type="ECO:0000256" key="6">
    <source>
        <dbReference type="ARBA" id="ARBA00038999"/>
    </source>
</evidence>
<dbReference type="PROSITE" id="PS50011">
    <property type="entry name" value="PROTEIN_KINASE_DOM"/>
    <property type="match status" value="1"/>
</dbReference>
<comment type="catalytic activity">
    <reaction evidence="9">
        <text>L-tyrosyl-[protein] + ATP = O-phospho-L-tyrosyl-[protein] + ADP + H(+)</text>
        <dbReference type="Rhea" id="RHEA:10596"/>
        <dbReference type="Rhea" id="RHEA-COMP:10136"/>
        <dbReference type="Rhea" id="RHEA-COMP:20101"/>
        <dbReference type="ChEBI" id="CHEBI:15378"/>
        <dbReference type="ChEBI" id="CHEBI:30616"/>
        <dbReference type="ChEBI" id="CHEBI:46858"/>
        <dbReference type="ChEBI" id="CHEBI:61978"/>
        <dbReference type="ChEBI" id="CHEBI:456216"/>
        <dbReference type="EC" id="2.7.12.2"/>
    </reaction>
</comment>
<evidence type="ECO:0000256" key="2">
    <source>
        <dbReference type="ARBA" id="ARBA00022741"/>
    </source>
</evidence>
<keyword evidence="3 13" id="KW-0418">Kinase</keyword>
<reference evidence="13 14" key="1">
    <citation type="submission" date="2020-04" db="EMBL/GenBank/DDBJ databases">
        <title>Novel Mycoplasma species detected in Phocoena phocoena (harbor porpoise) from the USA.</title>
        <authorList>
            <person name="Volokhov D.V."/>
        </authorList>
    </citation>
    <scope>NUCLEOTIDE SEQUENCE [LARGE SCALE GENOMIC DNA]</scope>
    <source>
        <strain evidence="13 14">Phocoena C-264-GEN</strain>
    </source>
</reference>
<keyword evidence="11" id="KW-1133">Transmembrane helix</keyword>
<dbReference type="EC" id="2.7.12.2" evidence="6"/>
<comment type="similarity">
    <text evidence="5">Belongs to the protein kinase superfamily. STE Ser/Thr protein kinase family. MAP kinase kinase subfamily.</text>
</comment>
<organism evidence="13 14">
    <name type="scientific">Mycoplasma phocoenae</name>
    <dbReference type="NCBI Taxonomy" id="754517"/>
    <lineage>
        <taxon>Bacteria</taxon>
        <taxon>Bacillati</taxon>
        <taxon>Mycoplasmatota</taxon>
        <taxon>Mollicutes</taxon>
        <taxon>Mycoplasmataceae</taxon>
        <taxon>Mycoplasma</taxon>
    </lineage>
</organism>
<evidence type="ECO:0000259" key="12">
    <source>
        <dbReference type="PROSITE" id="PS50011"/>
    </source>
</evidence>
<dbReference type="SMART" id="SM00220">
    <property type="entry name" value="S_TKc"/>
    <property type="match status" value="1"/>
</dbReference>
<dbReference type="InterPro" id="IPR011009">
    <property type="entry name" value="Kinase-like_dom_sf"/>
</dbReference>
<comment type="catalytic activity">
    <reaction evidence="8">
        <text>L-threonyl-[protein] + ATP = O-phospho-L-threonyl-[protein] + ADP + H(+)</text>
        <dbReference type="Rhea" id="RHEA:46608"/>
        <dbReference type="Rhea" id="RHEA-COMP:11060"/>
        <dbReference type="Rhea" id="RHEA-COMP:11605"/>
        <dbReference type="ChEBI" id="CHEBI:15378"/>
        <dbReference type="ChEBI" id="CHEBI:30013"/>
        <dbReference type="ChEBI" id="CHEBI:30616"/>
        <dbReference type="ChEBI" id="CHEBI:61977"/>
        <dbReference type="ChEBI" id="CHEBI:456216"/>
        <dbReference type="EC" id="2.7.12.2"/>
    </reaction>
</comment>
<keyword evidence="4 10" id="KW-0067">ATP-binding</keyword>
<dbReference type="SUPFAM" id="SSF56112">
    <property type="entry name" value="Protein kinase-like (PK-like)"/>
    <property type="match status" value="1"/>
</dbReference>
<dbReference type="Pfam" id="PF00069">
    <property type="entry name" value="Pkinase"/>
    <property type="match status" value="1"/>
</dbReference>
<dbReference type="PANTHER" id="PTHR48013">
    <property type="entry name" value="DUAL SPECIFICITY MITOGEN-ACTIVATED PROTEIN KINASE KINASE 5-RELATED"/>
    <property type="match status" value="1"/>
</dbReference>
<keyword evidence="2 10" id="KW-0547">Nucleotide-binding</keyword>
<dbReference type="PANTHER" id="PTHR48013:SF9">
    <property type="entry name" value="DUAL SPECIFICITY MITOGEN-ACTIVATED PROTEIN KINASE KINASE 5"/>
    <property type="match status" value="1"/>
</dbReference>